<name>A0A5A8CT98_CAFRO</name>
<dbReference type="InterPro" id="IPR022111">
    <property type="entry name" value="Rhodanese_C"/>
</dbReference>
<dbReference type="EMBL" id="VLTN01000004">
    <property type="protein sequence ID" value="KAA0156296.1"/>
    <property type="molecule type" value="Genomic_DNA"/>
</dbReference>
<dbReference type="Pfam" id="PF12368">
    <property type="entry name" value="Rhodanese_C"/>
    <property type="match status" value="1"/>
</dbReference>
<dbReference type="PANTHER" id="PTHR43846">
    <property type="entry name" value="UPF0176 PROTEIN YCEA"/>
    <property type="match status" value="1"/>
</dbReference>
<feature type="domain" description="Rhodanese" evidence="2">
    <location>
        <begin position="173"/>
        <end position="232"/>
    </location>
</feature>
<dbReference type="SMART" id="SM00450">
    <property type="entry name" value="RHOD"/>
    <property type="match status" value="1"/>
</dbReference>
<sequence>MAARVISFYTLHRPRAHVALSKLRGALAPLGATGRVYVDDEGANGQLAVPKGSEGALREALLRLLVTEGDVFQWTPDSSLELDSPEEAFRTLRLRSRPLVAEPGQVRSEVQFDPDDGAAALPGDWHAMLDDAKLVMDCRNYYETTIGTFDTGVDKDRFVPVMTDTHMDAFGVVEDELQRRGVDKDSTVLLACTGGIRCERLVRQLRGKGYSKATALRGGIVAYTNAVREGSLPASGFTGSNYVFDGRGAVPVDGQDLARCQHCGAPAAKALNCSNKACGLVLVQCGACAAALAGACSPACAATSLLTEEARREHAAGTLSMVVRDRVHSMAWGAVSTGLWILDPAALGGDRRGMGPSPAFSAPGPASPAFLARMATQGGFQADRLGAYIQGLHEAGGHEDSALEGSTSGSKPSQGCCGGGGCSSRPALPELPAELAQQAQSALPSLNDAIPEAIAGQTVHNPALRRFAWWAPSQADGGEWRRPERVAPPAHAAAQVQRRVRSVAMSHITAVASAAVAGQPGSGRTCASGARRASTLASASRGEQAGEVPFGGWAAAMEAPHPVLATVMRRAEAAWGMRARTNASHPHTLRLLSGLAASAVARAPAASSSGQIGRRVMLDLGTLGGASAAALSMGAAAAAGAAQLGVVSVDLDPKCGAAAAESLRAAEEEAGMTPGALSGRVQFVTASALDAVRAIAAEGRSVAVAFVDAGKRDTRPLLELLLDPEGDQPMLEVGGVLVLDDVLVGERSVQDAEGDPEGAAKARSVLARAGASMDEAVAWLAASPAMDPSRATGSGSDAGAPFFVCVPLCSVRGEAADSAALQVTRVR</sequence>
<comment type="caution">
    <text evidence="3">The sequence shown here is derived from an EMBL/GenBank/DDBJ whole genome shotgun (WGS) entry which is preliminary data.</text>
</comment>
<reference evidence="3 4" key="1">
    <citation type="submission" date="2019-07" db="EMBL/GenBank/DDBJ databases">
        <title>Genomes of Cafeteria roenbergensis.</title>
        <authorList>
            <person name="Fischer M.G."/>
            <person name="Hackl T."/>
            <person name="Roman M."/>
        </authorList>
    </citation>
    <scope>NUCLEOTIDE SEQUENCE [LARGE SCALE GENOMIC DNA]</scope>
    <source>
        <strain evidence="3 4">BVI</strain>
    </source>
</reference>
<evidence type="ECO:0000259" key="2">
    <source>
        <dbReference type="PROSITE" id="PS50206"/>
    </source>
</evidence>
<gene>
    <name evidence="3" type="ORF">FNF29_01089</name>
</gene>
<proteinExistence type="predicted"/>
<dbReference type="SUPFAM" id="SSF53335">
    <property type="entry name" value="S-adenosyl-L-methionine-dependent methyltransferases"/>
    <property type="match status" value="1"/>
</dbReference>
<keyword evidence="4" id="KW-1185">Reference proteome</keyword>
<dbReference type="SUPFAM" id="SSF52821">
    <property type="entry name" value="Rhodanese/Cell cycle control phosphatase"/>
    <property type="match status" value="1"/>
</dbReference>
<dbReference type="Gene3D" id="3.40.50.150">
    <property type="entry name" value="Vaccinia Virus protein VP39"/>
    <property type="match status" value="1"/>
</dbReference>
<dbReference type="Gene3D" id="3.40.250.10">
    <property type="entry name" value="Rhodanese-like domain"/>
    <property type="match status" value="1"/>
</dbReference>
<dbReference type="Gene3D" id="3.30.70.100">
    <property type="match status" value="1"/>
</dbReference>
<organism evidence="3 4">
    <name type="scientific">Cafeteria roenbergensis</name>
    <name type="common">Marine flagellate</name>
    <dbReference type="NCBI Taxonomy" id="33653"/>
    <lineage>
        <taxon>Eukaryota</taxon>
        <taxon>Sar</taxon>
        <taxon>Stramenopiles</taxon>
        <taxon>Bigyra</taxon>
        <taxon>Opalozoa</taxon>
        <taxon>Bicosoecida</taxon>
        <taxon>Cafeteriaceae</taxon>
        <taxon>Cafeteria</taxon>
    </lineage>
</organism>
<dbReference type="Proteomes" id="UP000323011">
    <property type="component" value="Unassembled WGS sequence"/>
</dbReference>
<evidence type="ECO:0000256" key="1">
    <source>
        <dbReference type="SAM" id="MobiDB-lite"/>
    </source>
</evidence>
<dbReference type="PANTHER" id="PTHR43846:SF1">
    <property type="entry name" value="TRNA URIDINE(34) HYDROXYLASE"/>
    <property type="match status" value="1"/>
</dbReference>
<dbReference type="InterPro" id="IPR029063">
    <property type="entry name" value="SAM-dependent_MTases_sf"/>
</dbReference>
<evidence type="ECO:0000313" key="3">
    <source>
        <dbReference type="EMBL" id="KAA0156296.1"/>
    </source>
</evidence>
<dbReference type="AlphaFoldDB" id="A0A5A8CT98"/>
<dbReference type="Pfam" id="PF00581">
    <property type="entry name" value="Rhodanese"/>
    <property type="match status" value="1"/>
</dbReference>
<feature type="region of interest" description="Disordered" evidence="1">
    <location>
        <begin position="398"/>
        <end position="422"/>
    </location>
</feature>
<protein>
    <recommendedName>
        <fullName evidence="2">Rhodanese domain-containing protein</fullName>
    </recommendedName>
</protein>
<dbReference type="InterPro" id="IPR036873">
    <property type="entry name" value="Rhodanese-like_dom_sf"/>
</dbReference>
<dbReference type="PROSITE" id="PS50206">
    <property type="entry name" value="RHODANESE_3"/>
    <property type="match status" value="1"/>
</dbReference>
<accession>A0A5A8CT98</accession>
<dbReference type="Pfam" id="PF13578">
    <property type="entry name" value="Methyltransf_24"/>
    <property type="match status" value="1"/>
</dbReference>
<evidence type="ECO:0000313" key="4">
    <source>
        <dbReference type="Proteomes" id="UP000323011"/>
    </source>
</evidence>
<dbReference type="InterPro" id="IPR001763">
    <property type="entry name" value="Rhodanese-like_dom"/>
</dbReference>